<dbReference type="EMBL" id="BSPB01000007">
    <property type="protein sequence ID" value="GLS13967.1"/>
    <property type="molecule type" value="Genomic_DNA"/>
</dbReference>
<name>A0ABQ6C129_9BURK</name>
<dbReference type="Proteomes" id="UP001156903">
    <property type="component" value="Unassembled WGS sequence"/>
</dbReference>
<evidence type="ECO:0000313" key="1">
    <source>
        <dbReference type="EMBL" id="GLS13967.1"/>
    </source>
</evidence>
<comment type="caution">
    <text evidence="1">The sequence shown here is derived from an EMBL/GenBank/DDBJ whole genome shotgun (WGS) entry which is preliminary data.</text>
</comment>
<keyword evidence="2" id="KW-1185">Reference proteome</keyword>
<organism evidence="1 2">
    <name type="scientific">Hydrogenophaga electricum</name>
    <dbReference type="NCBI Taxonomy" id="1230953"/>
    <lineage>
        <taxon>Bacteria</taxon>
        <taxon>Pseudomonadati</taxon>
        <taxon>Pseudomonadota</taxon>
        <taxon>Betaproteobacteria</taxon>
        <taxon>Burkholderiales</taxon>
        <taxon>Comamonadaceae</taxon>
        <taxon>Hydrogenophaga</taxon>
    </lineage>
</organism>
<evidence type="ECO:0000313" key="2">
    <source>
        <dbReference type="Proteomes" id="UP001156903"/>
    </source>
</evidence>
<sequence length="116" mass="12832">MVDRRAEGLEPRSAQTRLMAECRSCPLGCTPHADHDDAQNRRDLTVENPLVAFALSLHLDLRFCGPPCGAMRAARRCAARMSIKAGYRWVKVRNRQARNSACKNASGSVLPRVMAP</sequence>
<proteinExistence type="predicted"/>
<gene>
    <name evidence="1" type="ORF">GCM10007935_13970</name>
</gene>
<accession>A0ABQ6C129</accession>
<reference evidence="2" key="1">
    <citation type="journal article" date="2019" name="Int. J. Syst. Evol. Microbiol.">
        <title>The Global Catalogue of Microorganisms (GCM) 10K type strain sequencing project: providing services to taxonomists for standard genome sequencing and annotation.</title>
        <authorList>
            <consortium name="The Broad Institute Genomics Platform"/>
            <consortium name="The Broad Institute Genome Sequencing Center for Infectious Disease"/>
            <person name="Wu L."/>
            <person name="Ma J."/>
        </authorList>
    </citation>
    <scope>NUCLEOTIDE SEQUENCE [LARGE SCALE GENOMIC DNA]</scope>
    <source>
        <strain evidence="2">NBRC 109341</strain>
    </source>
</reference>
<protein>
    <submittedName>
        <fullName evidence="1">Uncharacterized protein</fullName>
    </submittedName>
</protein>